<dbReference type="EMBL" id="JAJCIS010000001">
    <property type="protein sequence ID" value="MCB7386272.1"/>
    <property type="molecule type" value="Genomic_DNA"/>
</dbReference>
<sequence length="476" mass="54522">MYRKTTSSWLKHWDFMLLDFILLQVAFALAYMFRNGLEFPYHSMIYRSVAVLLGMLDLCLVFFMGGYGGILRRGYWIEFKDTVRHVALNTAGIIIYLFAIKSSEEVSRLAMGYFPFIAVVLLYLGRILLKHWLKRHKGPASGKRAMVLVTSKDNYKDAIDNFLNNPYSEFHIVGAAVVDWKEGQDAALEQYRGVEVTGNQVHILDFIRSNWVDEVLFSIPMEVPFPDDLYSKCTVMGITVHLKLARLGEDLANQVVEKIEGYTVLSSSVNMATAKQVFFKRAMDIAGGIVGLILTGLIFIVVAPIIYIKSPGPIFFKQWRVGKNGRKFKICKFRSMYMDAEERKKELMAQNNIKDGMMFKMDDDPRIIKGIGNFIRDYSLDEFPQFWNVLKGDMSLVGTRPPTVDEWEKYDLHHRTRLAIKPGLTGLWQVSGRSKITDFEEVVRLDTEYIKKWSIGQDMKILLKTVGVVLGKEGSM</sequence>
<gene>
    <name evidence="9" type="ORF">LIZ65_03135</name>
</gene>
<feature type="transmembrane region" description="Helical" evidence="7">
    <location>
        <begin position="45"/>
        <end position="70"/>
    </location>
</feature>
<comment type="subcellular location">
    <subcellularLocation>
        <location evidence="1">Membrane</location>
        <topology evidence="1">Multi-pass membrane protein</topology>
    </subcellularLocation>
</comment>
<evidence type="ECO:0000256" key="7">
    <source>
        <dbReference type="SAM" id="Phobius"/>
    </source>
</evidence>
<evidence type="ECO:0000259" key="8">
    <source>
        <dbReference type="Pfam" id="PF02397"/>
    </source>
</evidence>
<keyword evidence="3 9" id="KW-0808">Transferase</keyword>
<keyword evidence="4 7" id="KW-0812">Transmembrane</keyword>
<comment type="caution">
    <text evidence="9">The sequence shown here is derived from an EMBL/GenBank/DDBJ whole genome shotgun (WGS) entry which is preliminary data.</text>
</comment>
<evidence type="ECO:0000256" key="5">
    <source>
        <dbReference type="ARBA" id="ARBA00022989"/>
    </source>
</evidence>
<evidence type="ECO:0000256" key="6">
    <source>
        <dbReference type="ARBA" id="ARBA00023136"/>
    </source>
</evidence>
<keyword evidence="10" id="KW-1185">Reference proteome</keyword>
<dbReference type="Pfam" id="PF13727">
    <property type="entry name" value="CoA_binding_3"/>
    <property type="match status" value="1"/>
</dbReference>
<keyword evidence="5 7" id="KW-1133">Transmembrane helix</keyword>
<dbReference type="Proteomes" id="UP001299546">
    <property type="component" value="Unassembled WGS sequence"/>
</dbReference>
<evidence type="ECO:0000256" key="4">
    <source>
        <dbReference type="ARBA" id="ARBA00022692"/>
    </source>
</evidence>
<dbReference type="NCBIfam" id="TIGR03025">
    <property type="entry name" value="EPS_sugtrans"/>
    <property type="match status" value="1"/>
</dbReference>
<dbReference type="PANTHER" id="PTHR30576:SF10">
    <property type="entry name" value="SLL5057 PROTEIN"/>
    <property type="match status" value="1"/>
</dbReference>
<feature type="transmembrane region" description="Helical" evidence="7">
    <location>
        <begin position="285"/>
        <end position="308"/>
    </location>
</feature>
<dbReference type="PANTHER" id="PTHR30576">
    <property type="entry name" value="COLANIC BIOSYNTHESIS UDP-GLUCOSE LIPID CARRIER TRANSFERASE"/>
    <property type="match status" value="1"/>
</dbReference>
<evidence type="ECO:0000256" key="2">
    <source>
        <dbReference type="ARBA" id="ARBA00006464"/>
    </source>
</evidence>
<name>A0ABS8DCY7_9FIRM</name>
<accession>A0ABS8DCY7</accession>
<feature type="transmembrane region" description="Helical" evidence="7">
    <location>
        <begin position="12"/>
        <end position="33"/>
    </location>
</feature>
<evidence type="ECO:0000256" key="1">
    <source>
        <dbReference type="ARBA" id="ARBA00004141"/>
    </source>
</evidence>
<reference evidence="9 10" key="1">
    <citation type="submission" date="2021-10" db="EMBL/GenBank/DDBJ databases">
        <title>Collection of gut derived symbiotic bacterial strains cultured from healthy donors.</title>
        <authorList>
            <person name="Lin H."/>
            <person name="Littmann E."/>
            <person name="Kohout C."/>
            <person name="Pamer E.G."/>
        </authorList>
    </citation>
    <scope>NUCLEOTIDE SEQUENCE [LARGE SCALE GENOMIC DNA]</scope>
    <source>
        <strain evidence="9 10">DFI.1.165</strain>
    </source>
</reference>
<evidence type="ECO:0000313" key="10">
    <source>
        <dbReference type="Proteomes" id="UP001299546"/>
    </source>
</evidence>
<feature type="domain" description="Bacterial sugar transferase" evidence="8">
    <location>
        <begin position="280"/>
        <end position="470"/>
    </location>
</feature>
<feature type="transmembrane region" description="Helical" evidence="7">
    <location>
        <begin position="82"/>
        <end position="100"/>
    </location>
</feature>
<feature type="transmembrane region" description="Helical" evidence="7">
    <location>
        <begin position="112"/>
        <end position="129"/>
    </location>
</feature>
<evidence type="ECO:0000256" key="3">
    <source>
        <dbReference type="ARBA" id="ARBA00022679"/>
    </source>
</evidence>
<protein>
    <submittedName>
        <fullName evidence="9">Sugar transferase</fullName>
    </submittedName>
</protein>
<dbReference type="RefSeq" id="WP_227183253.1">
    <property type="nucleotide sequence ID" value="NZ_JAJCIQ010000001.1"/>
</dbReference>
<organism evidence="9 10">
    <name type="scientific">Bariatricus massiliensis</name>
    <dbReference type="NCBI Taxonomy" id="1745713"/>
    <lineage>
        <taxon>Bacteria</taxon>
        <taxon>Bacillati</taxon>
        <taxon>Bacillota</taxon>
        <taxon>Clostridia</taxon>
        <taxon>Lachnospirales</taxon>
        <taxon>Lachnospiraceae</taxon>
        <taxon>Bariatricus</taxon>
    </lineage>
</organism>
<comment type="similarity">
    <text evidence="2">Belongs to the bacterial sugar transferase family.</text>
</comment>
<evidence type="ECO:0000313" key="9">
    <source>
        <dbReference type="EMBL" id="MCB7386272.1"/>
    </source>
</evidence>
<keyword evidence="6 7" id="KW-0472">Membrane</keyword>
<dbReference type="GO" id="GO:0016740">
    <property type="term" value="F:transferase activity"/>
    <property type="evidence" value="ECO:0007669"/>
    <property type="project" value="UniProtKB-KW"/>
</dbReference>
<dbReference type="InterPro" id="IPR003362">
    <property type="entry name" value="Bact_transf"/>
</dbReference>
<dbReference type="InterPro" id="IPR017475">
    <property type="entry name" value="EPS_sugar_tfrase"/>
</dbReference>
<proteinExistence type="inferred from homology"/>
<dbReference type="Pfam" id="PF02397">
    <property type="entry name" value="Bac_transf"/>
    <property type="match status" value="1"/>
</dbReference>